<dbReference type="Proteomes" id="UP000001744">
    <property type="component" value="Unassembled WGS sequence"/>
</dbReference>
<evidence type="ECO:0000256" key="2">
    <source>
        <dbReference type="ARBA" id="ARBA00009864"/>
    </source>
</evidence>
<dbReference type="OrthoDB" id="5542239at2759"/>
<dbReference type="STRING" id="402676.B6K6P1"/>
<dbReference type="GeneID" id="7050930"/>
<dbReference type="HOGENOM" id="CLU_081350_0_0_1"/>
<dbReference type="GO" id="GO:0003735">
    <property type="term" value="F:structural constituent of ribosome"/>
    <property type="evidence" value="ECO:0000318"/>
    <property type="project" value="GO_Central"/>
</dbReference>
<organism evidence="7 9">
    <name type="scientific">Schizosaccharomyces japonicus (strain yFS275 / FY16936)</name>
    <name type="common">Fission yeast</name>
    <dbReference type="NCBI Taxonomy" id="402676"/>
    <lineage>
        <taxon>Eukaryota</taxon>
        <taxon>Fungi</taxon>
        <taxon>Dikarya</taxon>
        <taxon>Ascomycota</taxon>
        <taxon>Taphrinomycotina</taxon>
        <taxon>Schizosaccharomycetes</taxon>
        <taxon>Schizosaccharomycetales</taxon>
        <taxon>Schizosaccharomycetaceae</taxon>
        <taxon>Schizosaccharomyces</taxon>
    </lineage>
</organism>
<keyword evidence="3 6" id="KW-0689">Ribosomal protein</keyword>
<gene>
    <name evidence="8" type="primary">rsm25</name>
    <name evidence="7" type="ORF">SJAG_04378</name>
</gene>
<evidence type="ECO:0000256" key="6">
    <source>
        <dbReference type="PIRNR" id="PIRNR029764"/>
    </source>
</evidence>
<protein>
    <recommendedName>
        <fullName evidence="6">37S ribosomal protein S25, mitochondrial</fullName>
    </recommendedName>
</protein>
<dbReference type="AlphaFoldDB" id="B6K6P1"/>
<dbReference type="GO" id="GO:0005763">
    <property type="term" value="C:mitochondrial small ribosomal subunit"/>
    <property type="evidence" value="ECO:0000318"/>
    <property type="project" value="GO_Central"/>
</dbReference>
<sequence length="226" mass="26545">MKVPNIQANAILKKFGSEMRKHWVKEPVWYQAVVQTPPTFQFQKRIVPGYEKAVAKWQATGHKSQCGSNGKVRANMFKLRKLRWPEDALRKRFYQEHPWELARPRILSENDGQDFVYCDWSRMDQPRKGLDGESVVQRTLWLMEHKTMTQEDAYNKALQEFYNLRANEEIEQRVALDQAQALGALLTKDDLELGFELDQAAANDWKQKATERTRLLHDKFVDPTHT</sequence>
<evidence type="ECO:0000313" key="8">
    <source>
        <dbReference type="JaponicusDB" id="SJAG_04378"/>
    </source>
</evidence>
<keyword evidence="5 6" id="KW-0687">Ribonucleoprotein</keyword>
<dbReference type="CDD" id="cd23701">
    <property type="entry name" value="At1g26750"/>
    <property type="match status" value="1"/>
</dbReference>
<evidence type="ECO:0000256" key="1">
    <source>
        <dbReference type="ARBA" id="ARBA00004173"/>
    </source>
</evidence>
<dbReference type="eggNOG" id="ENOG502RZQQ">
    <property type="taxonomic scope" value="Eukaryota"/>
</dbReference>
<dbReference type="JaponicusDB" id="SJAG_04378">
    <property type="gene designation" value="rsm25"/>
</dbReference>
<comment type="similarity">
    <text evidence="2">Belongs to the mitochondrion-specific ribosomal protein mS23 family.</text>
</comment>
<proteinExistence type="inferred from homology"/>
<dbReference type="Pfam" id="PF13741">
    <property type="entry name" value="MRP-S25"/>
    <property type="match status" value="1"/>
</dbReference>
<reference evidence="7 9" key="1">
    <citation type="journal article" date="2011" name="Science">
        <title>Comparative functional genomics of the fission yeasts.</title>
        <authorList>
            <person name="Rhind N."/>
            <person name="Chen Z."/>
            <person name="Yassour M."/>
            <person name="Thompson D.A."/>
            <person name="Haas B.J."/>
            <person name="Habib N."/>
            <person name="Wapinski I."/>
            <person name="Roy S."/>
            <person name="Lin M.F."/>
            <person name="Heiman D.I."/>
            <person name="Young S.K."/>
            <person name="Furuya K."/>
            <person name="Guo Y."/>
            <person name="Pidoux A."/>
            <person name="Chen H.M."/>
            <person name="Robbertse B."/>
            <person name="Goldberg J.M."/>
            <person name="Aoki K."/>
            <person name="Bayne E.H."/>
            <person name="Berlin A.M."/>
            <person name="Desjardins C.A."/>
            <person name="Dobbs E."/>
            <person name="Dukaj L."/>
            <person name="Fan L."/>
            <person name="FitzGerald M.G."/>
            <person name="French C."/>
            <person name="Gujja S."/>
            <person name="Hansen K."/>
            <person name="Keifenheim D."/>
            <person name="Levin J.Z."/>
            <person name="Mosher R.A."/>
            <person name="Mueller C.A."/>
            <person name="Pfiffner J."/>
            <person name="Priest M."/>
            <person name="Russ C."/>
            <person name="Smialowska A."/>
            <person name="Swoboda P."/>
            <person name="Sykes S.M."/>
            <person name="Vaughn M."/>
            <person name="Vengrova S."/>
            <person name="Yoder R."/>
            <person name="Zeng Q."/>
            <person name="Allshire R."/>
            <person name="Baulcombe D."/>
            <person name="Birren B.W."/>
            <person name="Brown W."/>
            <person name="Ekwall K."/>
            <person name="Kellis M."/>
            <person name="Leatherwood J."/>
            <person name="Levin H."/>
            <person name="Margalit H."/>
            <person name="Martienssen R."/>
            <person name="Nieduszynski C.A."/>
            <person name="Spatafora J.W."/>
            <person name="Friedman N."/>
            <person name="Dalgaard J.Z."/>
            <person name="Baumann P."/>
            <person name="Niki H."/>
            <person name="Regev A."/>
            <person name="Nusbaum C."/>
        </authorList>
    </citation>
    <scope>NUCLEOTIDE SEQUENCE [LARGE SCALE GENOMIC DNA]</scope>
    <source>
        <strain evidence="9">yFS275 / FY16936</strain>
    </source>
</reference>
<evidence type="ECO:0000256" key="3">
    <source>
        <dbReference type="ARBA" id="ARBA00022980"/>
    </source>
</evidence>
<accession>B6K6P1</accession>
<dbReference type="RefSeq" id="XP_002175488.2">
    <property type="nucleotide sequence ID" value="XM_002175452.2"/>
</dbReference>
<dbReference type="VEuPathDB" id="FungiDB:SJAG_04378"/>
<name>B6K6P1_SCHJY</name>
<dbReference type="PIRSF" id="PIRSF029764">
    <property type="entry name" value="RSM25"/>
    <property type="match status" value="1"/>
</dbReference>
<keyword evidence="9" id="KW-1185">Reference proteome</keyword>
<evidence type="ECO:0000256" key="5">
    <source>
        <dbReference type="ARBA" id="ARBA00023274"/>
    </source>
</evidence>
<dbReference type="EMBL" id="KE651167">
    <property type="protein sequence ID" value="EEB09195.2"/>
    <property type="molecule type" value="Genomic_DNA"/>
</dbReference>
<dbReference type="PANTHER" id="PTHR37799:SF1">
    <property type="entry name" value="SMALL RIBOSOMAL SUBUNIT PROTEIN MS23"/>
    <property type="match status" value="1"/>
</dbReference>
<comment type="subcellular location">
    <subcellularLocation>
        <location evidence="1 6">Mitochondrion</location>
    </subcellularLocation>
</comment>
<comment type="subunit">
    <text evidence="6">Component of the mitochondrial small ribosomal subunit.</text>
</comment>
<keyword evidence="4 6" id="KW-0496">Mitochondrion</keyword>
<dbReference type="PANTHER" id="PTHR37799">
    <property type="entry name" value="37S RIBOSOMAL PROTEIN S25, MITOCHONDRIAL"/>
    <property type="match status" value="1"/>
</dbReference>
<evidence type="ECO:0000313" key="7">
    <source>
        <dbReference type="EMBL" id="EEB09195.2"/>
    </source>
</evidence>
<evidence type="ECO:0000256" key="4">
    <source>
        <dbReference type="ARBA" id="ARBA00023128"/>
    </source>
</evidence>
<evidence type="ECO:0000313" key="9">
    <source>
        <dbReference type="Proteomes" id="UP000001744"/>
    </source>
</evidence>
<dbReference type="InterPro" id="IPR059242">
    <property type="entry name" value="mS23_dom"/>
</dbReference>
<dbReference type="OMA" id="WELARPQ"/>
<dbReference type="InterPro" id="IPR016939">
    <property type="entry name" value="Ribosomal_mS23_fun"/>
</dbReference>